<feature type="compositionally biased region" description="Basic and acidic residues" evidence="1">
    <location>
        <begin position="860"/>
        <end position="885"/>
    </location>
</feature>
<feature type="compositionally biased region" description="Basic residues" evidence="1">
    <location>
        <begin position="380"/>
        <end position="399"/>
    </location>
</feature>
<feature type="region of interest" description="Disordered" evidence="1">
    <location>
        <begin position="915"/>
        <end position="1008"/>
    </location>
</feature>
<protein>
    <recommendedName>
        <fullName evidence="4">DNA replication checkpoint mediator MRC1 domain-containing protein</fullName>
    </recommendedName>
</protein>
<feature type="compositionally biased region" description="Acidic residues" evidence="1">
    <location>
        <begin position="126"/>
        <end position="141"/>
    </location>
</feature>
<feature type="region of interest" description="Disordered" evidence="1">
    <location>
        <begin position="687"/>
        <end position="899"/>
    </location>
</feature>
<sequence>MSFFGLRKKQRHANGSNDGDVAHRSASFWGRLLGVGSFSSSSFAPREEVHGDGTVTSLNERGVETPGRPVLQSVSDGVQGASEQRGRGVEKPLLDSISDGHHGSSQMEDGYSEANSHVEVEKSQLEEEEEEDDDDDAEFFDASEVIIEQPREMELESVVIAIGSEKIPRKDEVNAEETGSVQSRNDENVGVGYSQSSDVSTASAQDNALRSRFVPRLKGESVAETEEEEAKRERRRERRGTSQTPRDSPQVTKKEQKPRVRKLNLLEESEEEEEEEQLAGSNDDEALESQPVISPLQTNWKLNISNDRWDSDINNHRADYLGTKSTPPRENLSFDETVELVYTAKNTQAFDRHRTPSPTSSQATNTNNDDDEHAADYIPKRRRIGLRKSKRLTGKKLPPRVKSGSPSSPESPPEYHTENSRIQNDKREQLLRSLEIDGFTRHFQSLEERFSQVPANVPRRLRSRRLDQLDSNSQKSSREHTVDHAKPDSDAQEGNRLRTVDHIDLTETQDEEETPAGEHVSSLDGAFEAAAAKPELDYGDHVYGKDNDDAVEVEIETSSEDDDDAIFAPAPRKKPKKITAARVDGRVHSKTSSRNGVKFGITESQDSDTHHFDAPPKRLSSLQNAATLKRNREKPAPVVFGVLHDSPEKAPSGSSVALLSKVIAGGQSPVSQLSCVPVPTAVLDATVSPKDGTSNSNSHSQKAALSVDSDEMSKSQKNHNDTTRATFDNRSQEFSKSPILLKSRQRKIREKLTQRARKVQAKHKVSKDRIRRRGNTITVVNTTSESESESENENDNVEDYRPFQDSGRSWSQSDEREEPHHRSSPVTNEKDDVPAVDETSNLQQTINDFEQYDSLFARDSSQRDPVADAVDASRESRGTSGREKTATPAETIRNGHVGPEAVAVATAELLEKGITPKSQKSISVPNQAAAGVQAAPKRQTPIRIRKEDADLVGGDVGKKNKSSQAANANDSSPLLTCKSPDDAAIATSTQEPVNKDENISGESGRVFSGLSPSTSVVMHLRNDGGPSRDVFSSQHYTLTSPSPNQNQNLNPHTAHDLSVAETKVTPIRIPSYLETIKGLNPREGDLKNLFEEESNIPSAREIAAEINRDLTLPTTAQKDGASDPLNHIQVEKTISQIHLSNESEKLRKDYTALSVVSPTEVNIGPKPFGTASKSKANDAEDEKDESFDMSQVAELIEDISSGKLKPRKRKREEPAEQPEELEDPLVPEETNMNTKKKKKKNNTRANKSRRRKSRRRGQQAASD</sequence>
<feature type="region of interest" description="Disordered" evidence="1">
    <location>
        <begin position="557"/>
        <end position="593"/>
    </location>
</feature>
<feature type="compositionally biased region" description="Basic residues" evidence="1">
    <location>
        <begin position="1234"/>
        <end position="1257"/>
    </location>
</feature>
<feature type="compositionally biased region" description="Basic and acidic residues" evidence="1">
    <location>
        <begin position="413"/>
        <end position="426"/>
    </location>
</feature>
<reference evidence="2 3" key="1">
    <citation type="submission" date="2024-03" db="EMBL/GenBank/DDBJ databases">
        <authorList>
            <person name="Brejova B."/>
        </authorList>
    </citation>
    <scope>NUCLEOTIDE SEQUENCE [LARGE SCALE GENOMIC DNA]</scope>
    <source>
        <strain evidence="2 3">CBS 14171</strain>
    </source>
</reference>
<feature type="region of interest" description="Disordered" evidence="1">
    <location>
        <begin position="1"/>
        <end position="22"/>
    </location>
</feature>
<feature type="compositionally biased region" description="Basic residues" evidence="1">
    <location>
        <begin position="743"/>
        <end position="774"/>
    </location>
</feature>
<feature type="compositionally biased region" description="Basic and acidic residues" evidence="1">
    <location>
        <begin position="116"/>
        <end position="125"/>
    </location>
</feature>
<organism evidence="2 3">
    <name type="scientific">Lodderomyces beijingensis</name>
    <dbReference type="NCBI Taxonomy" id="1775926"/>
    <lineage>
        <taxon>Eukaryota</taxon>
        <taxon>Fungi</taxon>
        <taxon>Dikarya</taxon>
        <taxon>Ascomycota</taxon>
        <taxon>Saccharomycotina</taxon>
        <taxon>Pichiomycetes</taxon>
        <taxon>Debaryomycetaceae</taxon>
        <taxon>Candida/Lodderomyces clade</taxon>
        <taxon>Lodderomyces</taxon>
    </lineage>
</organism>
<feature type="region of interest" description="Disordered" evidence="1">
    <location>
        <begin position="162"/>
        <end position="298"/>
    </location>
</feature>
<feature type="compositionally biased region" description="Polar residues" evidence="1">
    <location>
        <begin position="838"/>
        <end position="848"/>
    </location>
</feature>
<feature type="compositionally biased region" description="Polar residues" evidence="1">
    <location>
        <begin position="356"/>
        <end position="367"/>
    </location>
</feature>
<feature type="compositionally biased region" description="Polar residues" evidence="1">
    <location>
        <begin position="962"/>
        <end position="974"/>
    </location>
</feature>
<feature type="region of interest" description="Disordered" evidence="1">
    <location>
        <begin position="1160"/>
        <end position="1263"/>
    </location>
</feature>
<feature type="compositionally biased region" description="Polar residues" evidence="1">
    <location>
        <begin position="691"/>
        <end position="703"/>
    </location>
</feature>
<evidence type="ECO:0000313" key="2">
    <source>
        <dbReference type="EMBL" id="CAK9441025.1"/>
    </source>
</evidence>
<feature type="region of interest" description="Disordered" evidence="1">
    <location>
        <begin position="458"/>
        <end position="499"/>
    </location>
</feature>
<dbReference type="Proteomes" id="UP001497383">
    <property type="component" value="Chromosome 6"/>
</dbReference>
<accession>A0ABP0ZTY9</accession>
<dbReference type="EMBL" id="OZ022410">
    <property type="protein sequence ID" value="CAK9441025.1"/>
    <property type="molecule type" value="Genomic_DNA"/>
</dbReference>
<feature type="compositionally biased region" description="Basic and acidic residues" evidence="1">
    <location>
        <begin position="476"/>
        <end position="499"/>
    </location>
</feature>
<feature type="compositionally biased region" description="Acidic residues" evidence="1">
    <location>
        <begin position="786"/>
        <end position="797"/>
    </location>
</feature>
<feature type="compositionally biased region" description="Polar residues" evidence="1">
    <location>
        <begin position="916"/>
        <end position="926"/>
    </location>
</feature>
<gene>
    <name evidence="2" type="ORF">LODBEIA_P48940</name>
</gene>
<feature type="compositionally biased region" description="Basic and acidic residues" evidence="1">
    <location>
        <begin position="711"/>
        <end position="722"/>
    </location>
</feature>
<feature type="compositionally biased region" description="Acidic residues" evidence="1">
    <location>
        <begin position="267"/>
        <end position="287"/>
    </location>
</feature>
<evidence type="ECO:0008006" key="4">
    <source>
        <dbReference type="Google" id="ProtNLM"/>
    </source>
</evidence>
<dbReference type="RefSeq" id="XP_066831832.1">
    <property type="nucleotide sequence ID" value="XM_066975165.1"/>
</dbReference>
<feature type="region of interest" description="Disordered" evidence="1">
    <location>
        <begin position="40"/>
        <end position="141"/>
    </location>
</feature>
<proteinExistence type="predicted"/>
<evidence type="ECO:0000313" key="3">
    <source>
        <dbReference type="Proteomes" id="UP001497383"/>
    </source>
</evidence>
<feature type="region of interest" description="Disordered" evidence="1">
    <location>
        <begin position="345"/>
        <end position="426"/>
    </location>
</feature>
<keyword evidence="3" id="KW-1185">Reference proteome</keyword>
<dbReference type="GeneID" id="92210090"/>
<feature type="region of interest" description="Disordered" evidence="1">
    <location>
        <begin position="598"/>
        <end position="617"/>
    </location>
</feature>
<feature type="compositionally biased region" description="Polar residues" evidence="1">
    <location>
        <begin position="723"/>
        <end position="735"/>
    </location>
</feature>
<evidence type="ECO:0000256" key="1">
    <source>
        <dbReference type="SAM" id="MobiDB-lite"/>
    </source>
</evidence>
<feature type="compositionally biased region" description="Basic and acidic residues" evidence="1">
    <location>
        <begin position="607"/>
        <end position="616"/>
    </location>
</feature>
<name>A0ABP0ZTY9_9ASCO</name>
<feature type="compositionally biased region" description="Acidic residues" evidence="1">
    <location>
        <begin position="1215"/>
        <end position="1226"/>
    </location>
</feature>
<feature type="compositionally biased region" description="Basic and acidic residues" evidence="1">
    <location>
        <begin position="84"/>
        <end position="102"/>
    </location>
</feature>
<feature type="compositionally biased region" description="Basic residues" evidence="1">
    <location>
        <begin position="1"/>
        <end position="12"/>
    </location>
</feature>
<feature type="compositionally biased region" description="Polar residues" evidence="1">
    <location>
        <begin position="193"/>
        <end position="208"/>
    </location>
</feature>